<keyword evidence="3" id="KW-1185">Reference proteome</keyword>
<organism evidence="2 3">
    <name type="scientific">Mortierella polycephala</name>
    <dbReference type="NCBI Taxonomy" id="41804"/>
    <lineage>
        <taxon>Eukaryota</taxon>
        <taxon>Fungi</taxon>
        <taxon>Fungi incertae sedis</taxon>
        <taxon>Mucoromycota</taxon>
        <taxon>Mortierellomycotina</taxon>
        <taxon>Mortierellomycetes</taxon>
        <taxon>Mortierellales</taxon>
        <taxon>Mortierellaceae</taxon>
        <taxon>Mortierella</taxon>
    </lineage>
</organism>
<dbReference type="OrthoDB" id="2380148at2759"/>
<name>A0A9P6U3R5_9FUNG</name>
<proteinExistence type="predicted"/>
<reference evidence="2" key="1">
    <citation type="journal article" date="2020" name="Fungal Divers.">
        <title>Resolving the Mortierellaceae phylogeny through synthesis of multi-gene phylogenetics and phylogenomics.</title>
        <authorList>
            <person name="Vandepol N."/>
            <person name="Liber J."/>
            <person name="Desiro A."/>
            <person name="Na H."/>
            <person name="Kennedy M."/>
            <person name="Barry K."/>
            <person name="Grigoriev I.V."/>
            <person name="Miller A.N."/>
            <person name="O'Donnell K."/>
            <person name="Stajich J.E."/>
            <person name="Bonito G."/>
        </authorList>
    </citation>
    <scope>NUCLEOTIDE SEQUENCE</scope>
    <source>
        <strain evidence="2">KOD948</strain>
    </source>
</reference>
<feature type="compositionally biased region" description="Basic residues" evidence="1">
    <location>
        <begin position="351"/>
        <end position="364"/>
    </location>
</feature>
<evidence type="ECO:0000313" key="3">
    <source>
        <dbReference type="Proteomes" id="UP000726737"/>
    </source>
</evidence>
<evidence type="ECO:0000313" key="2">
    <source>
        <dbReference type="EMBL" id="KAG0257935.1"/>
    </source>
</evidence>
<evidence type="ECO:0000256" key="1">
    <source>
        <dbReference type="SAM" id="MobiDB-lite"/>
    </source>
</evidence>
<sequence>MAPHKKQQQQQMPSMKELQNLLAQLDAEGNLGIGGGDSAESANLDDLYEDSYFHAILHNNIQQGTIKVKHSNSSKDGTDDKVKSQDQDQEQDIQTLSFTTLTLPKECYWGDDHESLGPQLLVRPGYAAVLTALLTPLSSSSSPSIYMAVGPSGIGKSCLAYYLSYKLFEAGHNVVVSDPIFTNAFINRQYYSCYSPHLEKHQDIFKAISTAPTSDGTTSAKATWWICDDGFLPIKGTQCQTIVTSMTTSVDRDVETIRKKNKLALPVQFQIPAWSLDEIKAGSIVSLSTSAHGTGLGSSSATLDAVTNEQEAYLETLFIKYKGNPGKIFTWIKENWVESDKSGSGTGSKPNKSKMKGKAKTKKP</sequence>
<dbReference type="EMBL" id="JAAAJA010000240">
    <property type="protein sequence ID" value="KAG0257935.1"/>
    <property type="molecule type" value="Genomic_DNA"/>
</dbReference>
<gene>
    <name evidence="2" type="ORF">BG011_003666</name>
</gene>
<dbReference type="Proteomes" id="UP000726737">
    <property type="component" value="Unassembled WGS sequence"/>
</dbReference>
<dbReference type="AlphaFoldDB" id="A0A9P6U3R5"/>
<comment type="caution">
    <text evidence="2">The sequence shown here is derived from an EMBL/GenBank/DDBJ whole genome shotgun (WGS) entry which is preliminary data.</text>
</comment>
<feature type="region of interest" description="Disordered" evidence="1">
    <location>
        <begin position="338"/>
        <end position="364"/>
    </location>
</feature>
<feature type="compositionally biased region" description="Basic and acidic residues" evidence="1">
    <location>
        <begin position="76"/>
        <end position="86"/>
    </location>
</feature>
<feature type="region of interest" description="Disordered" evidence="1">
    <location>
        <begin position="69"/>
        <end position="91"/>
    </location>
</feature>
<protein>
    <submittedName>
        <fullName evidence="2">Uncharacterized protein</fullName>
    </submittedName>
</protein>
<accession>A0A9P6U3R5</accession>